<dbReference type="CDD" id="cd06583">
    <property type="entry name" value="PGRP"/>
    <property type="match status" value="1"/>
</dbReference>
<feature type="region of interest" description="Disordered" evidence="5">
    <location>
        <begin position="58"/>
        <end position="89"/>
    </location>
</feature>
<evidence type="ECO:0000256" key="3">
    <source>
        <dbReference type="ARBA" id="ARBA00022801"/>
    </source>
</evidence>
<dbReference type="Proteomes" id="UP000824261">
    <property type="component" value="Unassembled WGS sequence"/>
</dbReference>
<dbReference type="GO" id="GO:0009253">
    <property type="term" value="P:peptidoglycan catabolic process"/>
    <property type="evidence" value="ECO:0007669"/>
    <property type="project" value="InterPro"/>
</dbReference>
<keyword evidence="6" id="KW-0732">Signal</keyword>
<evidence type="ECO:0000256" key="4">
    <source>
        <dbReference type="ARBA" id="ARBA00023316"/>
    </source>
</evidence>
<dbReference type="GO" id="GO:0071555">
    <property type="term" value="P:cell wall organization"/>
    <property type="evidence" value="ECO:0007669"/>
    <property type="project" value="UniProtKB-KW"/>
</dbReference>
<reference evidence="8" key="2">
    <citation type="journal article" date="2021" name="PeerJ">
        <title>Extensive microbial diversity within the chicken gut microbiome revealed by metagenomics and culture.</title>
        <authorList>
            <person name="Gilroy R."/>
            <person name="Ravi A."/>
            <person name="Getino M."/>
            <person name="Pursley I."/>
            <person name="Horton D.L."/>
            <person name="Alikhan N.F."/>
            <person name="Baker D."/>
            <person name="Gharbi K."/>
            <person name="Hall N."/>
            <person name="Watson M."/>
            <person name="Adriaenssens E.M."/>
            <person name="Foster-Nyarko E."/>
            <person name="Jarju S."/>
            <person name="Secka A."/>
            <person name="Antonio M."/>
            <person name="Oren A."/>
            <person name="Chaudhuri R.R."/>
            <person name="La Ragione R."/>
            <person name="Hildebrand F."/>
            <person name="Pallen M.J."/>
        </authorList>
    </citation>
    <scope>NUCLEOTIDE SEQUENCE</scope>
    <source>
        <strain evidence="8">ChiGjej1B1-2707</strain>
    </source>
</reference>
<sequence>MHAWRKLGAFATIGIVTVSLTVLAGCAGQEAEQPASGQAAQAEATVEVDDVMTEAVSDVPADNAESSSANQAESAEAKANSSTDAEKRADAEALRAQLGIVEDYRAEFSHGPKGADYQRYIMLHDTESDADPLTIVDYWDGADNGVAAHFVVGKDGTIVQCVPLDEIAHHAGYGDAGHNDRYGLVEDGRDDMVGTVPIGSWAPDYGMNAYSVGIEMVHVGGEGTYPEAQLEAVDALIAYIDAYYGFESEIVDHKAWRTGNSDTSAEFADYLANYQSSRAHA</sequence>
<feature type="signal peptide" evidence="6">
    <location>
        <begin position="1"/>
        <end position="24"/>
    </location>
</feature>
<evidence type="ECO:0000256" key="2">
    <source>
        <dbReference type="ARBA" id="ARBA00011901"/>
    </source>
</evidence>
<feature type="compositionally biased region" description="Low complexity" evidence="5">
    <location>
        <begin position="63"/>
        <end position="82"/>
    </location>
</feature>
<dbReference type="Pfam" id="PF01510">
    <property type="entry name" value="Amidase_2"/>
    <property type="match status" value="1"/>
</dbReference>
<dbReference type="GO" id="GO:0009254">
    <property type="term" value="P:peptidoglycan turnover"/>
    <property type="evidence" value="ECO:0007669"/>
    <property type="project" value="TreeGrafter"/>
</dbReference>
<name>A0A9D1D2M0_9ACTN</name>
<dbReference type="AlphaFoldDB" id="A0A9D1D2M0"/>
<organism evidence="8 9">
    <name type="scientific">Candidatus Aveggerthella stercoripullorum</name>
    <dbReference type="NCBI Taxonomy" id="2840688"/>
    <lineage>
        <taxon>Bacteria</taxon>
        <taxon>Bacillati</taxon>
        <taxon>Actinomycetota</taxon>
        <taxon>Coriobacteriia</taxon>
        <taxon>Eggerthellales</taxon>
        <taxon>Eggerthellaceae</taxon>
        <taxon>Eggerthellaceae incertae sedis</taxon>
        <taxon>Candidatus Aveggerthella</taxon>
    </lineage>
</organism>
<accession>A0A9D1D2M0</accession>
<comment type="catalytic activity">
    <reaction evidence="1">
        <text>Hydrolyzes the link between N-acetylmuramoyl residues and L-amino acid residues in certain cell-wall glycopeptides.</text>
        <dbReference type="EC" id="3.5.1.28"/>
    </reaction>
</comment>
<dbReference type="InterPro" id="IPR036505">
    <property type="entry name" value="Amidase/PGRP_sf"/>
</dbReference>
<proteinExistence type="predicted"/>
<reference evidence="8" key="1">
    <citation type="submission" date="2020-10" db="EMBL/GenBank/DDBJ databases">
        <authorList>
            <person name="Gilroy R."/>
        </authorList>
    </citation>
    <scope>NUCLEOTIDE SEQUENCE</scope>
    <source>
        <strain evidence="8">ChiGjej1B1-2707</strain>
    </source>
</reference>
<comment type="caution">
    <text evidence="8">The sequence shown here is derived from an EMBL/GenBank/DDBJ whole genome shotgun (WGS) entry which is preliminary data.</text>
</comment>
<evidence type="ECO:0000313" key="9">
    <source>
        <dbReference type="Proteomes" id="UP000824261"/>
    </source>
</evidence>
<feature type="chain" id="PRO_5038584118" description="N-acetylmuramoyl-L-alanine amidase" evidence="6">
    <location>
        <begin position="25"/>
        <end position="281"/>
    </location>
</feature>
<dbReference type="EMBL" id="DVGB01000024">
    <property type="protein sequence ID" value="HIR01023.1"/>
    <property type="molecule type" value="Genomic_DNA"/>
</dbReference>
<feature type="domain" description="N-acetylmuramoyl-L-alanine amidase" evidence="7">
    <location>
        <begin position="109"/>
        <end position="264"/>
    </location>
</feature>
<dbReference type="Gene3D" id="3.40.80.10">
    <property type="entry name" value="Peptidoglycan recognition protein-like"/>
    <property type="match status" value="1"/>
</dbReference>
<dbReference type="SUPFAM" id="SSF55846">
    <property type="entry name" value="N-acetylmuramoyl-L-alanine amidase-like"/>
    <property type="match status" value="1"/>
</dbReference>
<dbReference type="PROSITE" id="PS51257">
    <property type="entry name" value="PROKAR_LIPOPROTEIN"/>
    <property type="match status" value="1"/>
</dbReference>
<keyword evidence="4" id="KW-0961">Cell wall biogenesis/degradation</keyword>
<keyword evidence="3" id="KW-0378">Hydrolase</keyword>
<evidence type="ECO:0000256" key="5">
    <source>
        <dbReference type="SAM" id="MobiDB-lite"/>
    </source>
</evidence>
<evidence type="ECO:0000256" key="6">
    <source>
        <dbReference type="SAM" id="SignalP"/>
    </source>
</evidence>
<dbReference type="PANTHER" id="PTHR30417">
    <property type="entry name" value="N-ACETYLMURAMOYL-L-ALANINE AMIDASE AMID"/>
    <property type="match status" value="1"/>
</dbReference>
<feature type="region of interest" description="Disordered" evidence="5">
    <location>
        <begin position="32"/>
        <end position="51"/>
    </location>
</feature>
<protein>
    <recommendedName>
        <fullName evidence="2">N-acetylmuramoyl-L-alanine amidase</fullName>
        <ecNumber evidence="2">3.5.1.28</ecNumber>
    </recommendedName>
</protein>
<evidence type="ECO:0000313" key="8">
    <source>
        <dbReference type="EMBL" id="HIR01023.1"/>
    </source>
</evidence>
<gene>
    <name evidence="8" type="ORF">IAA69_01965</name>
</gene>
<dbReference type="InterPro" id="IPR051206">
    <property type="entry name" value="NAMLAA_amidase_2"/>
</dbReference>
<dbReference type="GO" id="GO:0008745">
    <property type="term" value="F:N-acetylmuramoyl-L-alanine amidase activity"/>
    <property type="evidence" value="ECO:0007669"/>
    <property type="project" value="UniProtKB-EC"/>
</dbReference>
<dbReference type="EC" id="3.5.1.28" evidence="2"/>
<dbReference type="InterPro" id="IPR002502">
    <property type="entry name" value="Amidase_domain"/>
</dbReference>
<evidence type="ECO:0000259" key="7">
    <source>
        <dbReference type="SMART" id="SM00644"/>
    </source>
</evidence>
<dbReference type="PANTHER" id="PTHR30417:SF1">
    <property type="entry name" value="N-ACETYLMURAMOYL-L-ALANINE AMIDASE AMID"/>
    <property type="match status" value="1"/>
</dbReference>
<evidence type="ECO:0000256" key="1">
    <source>
        <dbReference type="ARBA" id="ARBA00001561"/>
    </source>
</evidence>
<dbReference type="SMART" id="SM00644">
    <property type="entry name" value="Ami_2"/>
    <property type="match status" value="1"/>
</dbReference>